<dbReference type="SUPFAM" id="SSF46689">
    <property type="entry name" value="Homeodomain-like"/>
    <property type="match status" value="1"/>
</dbReference>
<dbReference type="PROSITE" id="PS00027">
    <property type="entry name" value="HOMEOBOX_1"/>
    <property type="match status" value="1"/>
</dbReference>
<dbReference type="CDD" id="cd00086">
    <property type="entry name" value="homeodomain"/>
    <property type="match status" value="1"/>
</dbReference>
<dbReference type="InterPro" id="IPR010982">
    <property type="entry name" value="Lambda_DNA-bd_dom_sf"/>
</dbReference>
<feature type="domain" description="POU-specific" evidence="12">
    <location>
        <begin position="857"/>
        <end position="931"/>
    </location>
</feature>
<dbReference type="GO" id="GO:0048813">
    <property type="term" value="P:dendrite morphogenesis"/>
    <property type="evidence" value="ECO:0007669"/>
    <property type="project" value="UniProtKB-ARBA"/>
</dbReference>
<dbReference type="Gene3D" id="1.10.260.40">
    <property type="entry name" value="lambda repressor-like DNA-binding domains"/>
    <property type="match status" value="1"/>
</dbReference>
<dbReference type="InterPro" id="IPR013847">
    <property type="entry name" value="POU"/>
</dbReference>
<dbReference type="InterPro" id="IPR001356">
    <property type="entry name" value="HD"/>
</dbReference>
<keyword evidence="5 6" id="KW-0539">Nucleus</keyword>
<sequence length="1037" mass="112596">MPLLLANYYQQQLQQRQQRVASNNGMLLEYKSHCNTNRGSNNCSSNNSSSSRTSNSNNQRQLFAAEALTMSTPTTTSKYKINGEATEGVSASTLLYHHPHHSHRNHHHQQSQQQQLQQQQQQHHQQQQHLLLQQQLLQQHVANSSPLQHLSNLFGQHLPTHSLQHLIAAEYWQQQQQQQQQQPAATIKSEPTTQSVAATSVFSFTPQQHVNFAASLVALQQNDALPEATMATATAAPTPATTASGAATTAAVATSPAAPTTLQAPTATQAAATIDDIDDDDDDSNIGGHMQNAGVGNFKFEPGQQLATPANEAVLTSSEEDKDETLTAVDTNMRDVSANHSSSFLSSSPASSTLVSCHSPTPPLPLLADQDEGTRRMRDKKLTLELKLQSCDEYVEQPKDKGAERLQPAQIANDNALSPLHLKLEEQDEQDEQEEQEQAEAKDKVLELTGAAVALYGHLNNASKDVRDLEQCLKLQDPNDISRLSRSPSPLQSNASDCDDNNSSVGTSSDRCRSPLSPALSLSHQQAKRQLLSLQPHPAHHHHNPHHLNHLNHHQYKQEEDYDDANGGALNLTSDNSRHSTQSPSNSVKSATASPVPVISVPSPVPPMISPVLAPSGCGSTTPNSMAAAAAAAAAVASTMGSGISPLLALPGMSSPQAQLAAAGLGMNNPLLTGSLSPQDFAQFHQLLQQRQVALTQQFNSYMDLLRSGSLGLAQDDPALTAQVAAAQFLMQSQLQALTQASQQLQALQKQQQRQMDEPLQLNHKMTPQPRSSTPHSIRSPIAIRSPASSPQQMHHHHHHPLQITPPSSAASLKLSGMLTPSTPTSGTQMSQGTTTPQPKTVASAAAARAAGEPSPEETTDLEELEQFAKTFKQRRIKLGFTQGDVGLAMGKLYGNDFSQTTISRFEALNLSFKNMCKLKPLLQKWLDDADRTIQATGGVFDPAALQATVSTPEIIGRRRKKRTSIETTIRGALEKAFLANQKPTSEEITQLADRLSMEKEVVRVWFCNRRQKEKRINPSLDSPTGADDDESSYMMH</sequence>
<evidence type="ECO:0000256" key="7">
    <source>
        <dbReference type="RuleBase" id="RU000682"/>
    </source>
</evidence>
<feature type="region of interest" description="Disordered" evidence="10">
    <location>
        <begin position="99"/>
        <end position="127"/>
    </location>
</feature>
<dbReference type="PROSITE" id="PS00035">
    <property type="entry name" value="POU_1"/>
    <property type="match status" value="1"/>
</dbReference>
<feature type="domain" description="Homeobox" evidence="11">
    <location>
        <begin position="957"/>
        <end position="1017"/>
    </location>
</feature>
<dbReference type="PROSITE" id="PS00465">
    <property type="entry name" value="POU_2"/>
    <property type="match status" value="1"/>
</dbReference>
<dbReference type="GO" id="GO:0002805">
    <property type="term" value="P:regulation of antimicrobial peptide biosynthetic process"/>
    <property type="evidence" value="ECO:0007669"/>
    <property type="project" value="UniProtKB-ARBA"/>
</dbReference>
<feature type="region of interest" description="Disordered" evidence="10">
    <location>
        <begin position="32"/>
        <end position="57"/>
    </location>
</feature>
<evidence type="ECO:0000256" key="9">
    <source>
        <dbReference type="SAM" id="Coils"/>
    </source>
</evidence>
<dbReference type="FunFam" id="1.10.10.60:FF:000005">
    <property type="entry name" value="POU domain protein"/>
    <property type="match status" value="1"/>
</dbReference>
<dbReference type="GO" id="GO:0000978">
    <property type="term" value="F:RNA polymerase II cis-regulatory region sequence-specific DNA binding"/>
    <property type="evidence" value="ECO:0007669"/>
    <property type="project" value="TreeGrafter"/>
</dbReference>
<keyword evidence="2 6" id="KW-0238">DNA-binding</keyword>
<dbReference type="FunFam" id="1.10.260.40:FF:000001">
    <property type="entry name" value="POU domain protein"/>
    <property type="match status" value="1"/>
</dbReference>
<protein>
    <recommendedName>
        <fullName evidence="8">POU domain protein</fullName>
    </recommendedName>
</protein>
<dbReference type="GO" id="GO:0005634">
    <property type="term" value="C:nucleus"/>
    <property type="evidence" value="ECO:0007669"/>
    <property type="project" value="UniProtKB-SubCell"/>
</dbReference>
<keyword evidence="13" id="KW-1185">Reference proteome</keyword>
<dbReference type="GO" id="GO:0050793">
    <property type="term" value="P:regulation of developmental process"/>
    <property type="evidence" value="ECO:0007669"/>
    <property type="project" value="UniProtKB-ARBA"/>
</dbReference>
<dbReference type="Pfam" id="PF00046">
    <property type="entry name" value="Homeodomain"/>
    <property type="match status" value="1"/>
</dbReference>
<feature type="region of interest" description="Disordered" evidence="10">
    <location>
        <begin position="480"/>
        <end position="528"/>
    </location>
</feature>
<dbReference type="SMART" id="SM00389">
    <property type="entry name" value="HOX"/>
    <property type="match status" value="1"/>
</dbReference>
<keyword evidence="3 6" id="KW-0371">Homeobox</keyword>
<dbReference type="Proteomes" id="UP000515162">
    <property type="component" value="Chromosome 2L"/>
</dbReference>
<gene>
    <name evidence="14" type="primary">LOC117146529</name>
</gene>
<dbReference type="GeneID" id="117146529"/>
<feature type="compositionally biased region" description="Low complexity" evidence="10">
    <location>
        <begin position="34"/>
        <end position="57"/>
    </location>
</feature>
<evidence type="ECO:0000259" key="11">
    <source>
        <dbReference type="PROSITE" id="PS50071"/>
    </source>
</evidence>
<dbReference type="SMART" id="SM00352">
    <property type="entry name" value="POU"/>
    <property type="match status" value="1"/>
</dbReference>
<comment type="similarity">
    <text evidence="8">Belongs to the POU transcription factor family.</text>
</comment>
<evidence type="ECO:0000313" key="13">
    <source>
        <dbReference type="Proteomes" id="UP000515162"/>
    </source>
</evidence>
<feature type="compositionally biased region" description="Polar residues" evidence="10">
    <location>
        <begin position="571"/>
        <end position="593"/>
    </location>
</feature>
<feature type="coiled-coil region" evidence="9">
    <location>
        <begin position="731"/>
        <end position="758"/>
    </location>
</feature>
<evidence type="ECO:0000256" key="10">
    <source>
        <dbReference type="SAM" id="MobiDB-lite"/>
    </source>
</evidence>
<dbReference type="AlphaFoldDB" id="A0A6P8KI79"/>
<keyword evidence="4 8" id="KW-0804">Transcription</keyword>
<dbReference type="PANTHER" id="PTHR11636">
    <property type="entry name" value="POU DOMAIN"/>
    <property type="match status" value="1"/>
</dbReference>
<evidence type="ECO:0000256" key="5">
    <source>
        <dbReference type="ARBA" id="ARBA00023242"/>
    </source>
</evidence>
<evidence type="ECO:0000256" key="2">
    <source>
        <dbReference type="ARBA" id="ARBA00023125"/>
    </source>
</evidence>
<dbReference type="InterPro" id="IPR009057">
    <property type="entry name" value="Homeodomain-like_sf"/>
</dbReference>
<dbReference type="GO" id="GO:0001228">
    <property type="term" value="F:DNA-binding transcription activator activity, RNA polymerase II-specific"/>
    <property type="evidence" value="ECO:0007669"/>
    <property type="project" value="UniProtKB-ARBA"/>
</dbReference>
<evidence type="ECO:0000256" key="1">
    <source>
        <dbReference type="ARBA" id="ARBA00004123"/>
    </source>
</evidence>
<feature type="region of interest" description="Disordered" evidence="10">
    <location>
        <begin position="557"/>
        <end position="594"/>
    </location>
</feature>
<dbReference type="Pfam" id="PF00157">
    <property type="entry name" value="Pou"/>
    <property type="match status" value="1"/>
</dbReference>
<feature type="compositionally biased region" description="Acidic residues" evidence="10">
    <location>
        <begin position="1027"/>
        <end position="1037"/>
    </location>
</feature>
<dbReference type="InterPro" id="IPR017970">
    <property type="entry name" value="Homeobox_CS"/>
</dbReference>
<dbReference type="Gene3D" id="1.10.10.60">
    <property type="entry name" value="Homeodomain-like"/>
    <property type="match status" value="1"/>
</dbReference>
<evidence type="ECO:0000256" key="3">
    <source>
        <dbReference type="ARBA" id="ARBA00023155"/>
    </source>
</evidence>
<feature type="compositionally biased region" description="Low complexity" evidence="10">
    <location>
        <begin position="820"/>
        <end position="851"/>
    </location>
</feature>
<dbReference type="PANTHER" id="PTHR11636:SF76">
    <property type="entry name" value="PROTEIN NUBBIN"/>
    <property type="match status" value="1"/>
</dbReference>
<dbReference type="PROSITE" id="PS51179">
    <property type="entry name" value="POU_3"/>
    <property type="match status" value="1"/>
</dbReference>
<feature type="compositionally biased region" description="Low complexity" evidence="10">
    <location>
        <begin position="339"/>
        <end position="356"/>
    </location>
</feature>
<feature type="region of interest" description="Disordered" evidence="10">
    <location>
        <begin position="1017"/>
        <end position="1037"/>
    </location>
</feature>
<feature type="compositionally biased region" description="Low complexity" evidence="10">
    <location>
        <begin position="482"/>
        <end position="504"/>
    </location>
</feature>
<reference evidence="14" key="1">
    <citation type="submission" date="2025-08" db="UniProtKB">
        <authorList>
            <consortium name="RefSeq"/>
        </authorList>
    </citation>
    <scope>IDENTIFICATION</scope>
    <source>
        <strain evidence="14">Mau12</strain>
        <tissue evidence="14">Whole Body</tissue>
    </source>
</reference>
<name>A0A6P8KI79_DROMA</name>
<proteinExistence type="inferred from homology"/>
<dbReference type="InterPro" id="IPR050255">
    <property type="entry name" value="POU_domain_TF"/>
</dbReference>
<feature type="DNA-binding region" description="Homeobox" evidence="6">
    <location>
        <begin position="959"/>
        <end position="1018"/>
    </location>
</feature>
<dbReference type="RefSeq" id="XP_033168693.1">
    <property type="nucleotide sequence ID" value="XM_033312802.1"/>
</dbReference>
<evidence type="ECO:0000313" key="14">
    <source>
        <dbReference type="RefSeq" id="XP_033168693.1"/>
    </source>
</evidence>
<dbReference type="PRINTS" id="PR00028">
    <property type="entry name" value="POUDOMAIN"/>
</dbReference>
<evidence type="ECO:0000259" key="12">
    <source>
        <dbReference type="PROSITE" id="PS51179"/>
    </source>
</evidence>
<dbReference type="PROSITE" id="PS50071">
    <property type="entry name" value="HOMEOBOX_2"/>
    <property type="match status" value="1"/>
</dbReference>
<keyword evidence="9" id="KW-0175">Coiled coil</keyword>
<evidence type="ECO:0000256" key="4">
    <source>
        <dbReference type="ARBA" id="ARBA00023163"/>
    </source>
</evidence>
<dbReference type="InterPro" id="IPR000327">
    <property type="entry name" value="POU_dom"/>
</dbReference>
<organism evidence="13 14">
    <name type="scientific">Drosophila mauritiana</name>
    <name type="common">Fruit fly</name>
    <dbReference type="NCBI Taxonomy" id="7226"/>
    <lineage>
        <taxon>Eukaryota</taxon>
        <taxon>Metazoa</taxon>
        <taxon>Ecdysozoa</taxon>
        <taxon>Arthropoda</taxon>
        <taxon>Hexapoda</taxon>
        <taxon>Insecta</taxon>
        <taxon>Pterygota</taxon>
        <taxon>Neoptera</taxon>
        <taxon>Endopterygota</taxon>
        <taxon>Diptera</taxon>
        <taxon>Brachycera</taxon>
        <taxon>Muscomorpha</taxon>
        <taxon>Ephydroidea</taxon>
        <taxon>Drosophilidae</taxon>
        <taxon>Drosophila</taxon>
        <taxon>Sophophora</taxon>
    </lineage>
</organism>
<comment type="subcellular location">
    <subcellularLocation>
        <location evidence="1 6 7">Nucleus</location>
    </subcellularLocation>
</comment>
<feature type="compositionally biased region" description="Basic residues" evidence="10">
    <location>
        <begin position="99"/>
        <end position="109"/>
    </location>
</feature>
<feature type="compositionally biased region" description="Low complexity" evidence="10">
    <location>
        <begin position="110"/>
        <end position="127"/>
    </location>
</feature>
<dbReference type="SUPFAM" id="SSF47413">
    <property type="entry name" value="lambda repressor-like DNA-binding domains"/>
    <property type="match status" value="1"/>
</dbReference>
<evidence type="ECO:0000256" key="6">
    <source>
        <dbReference type="PROSITE-ProRule" id="PRU00108"/>
    </source>
</evidence>
<evidence type="ECO:0000256" key="8">
    <source>
        <dbReference type="RuleBase" id="RU361194"/>
    </source>
</evidence>
<accession>A0A6P8KI79</accession>
<feature type="region of interest" description="Disordered" evidence="10">
    <location>
        <begin position="787"/>
        <end position="862"/>
    </location>
</feature>
<feature type="region of interest" description="Disordered" evidence="10">
    <location>
        <begin position="339"/>
        <end position="375"/>
    </location>
</feature>